<name>A0A0F0CL19_9BACT</name>
<accession>A0A0F0CL19</accession>
<evidence type="ECO:0000313" key="2">
    <source>
        <dbReference type="EMBL" id="KJJ83947.1"/>
    </source>
</evidence>
<sequence length="109" mass="11170">MTQHPSLKSGSKGTKFRSVLKRFEKLKELVSKGKWDESKDSVYHLPKVRQIKFKIRKAAKEATSEGAVATGAGKPSAAGAAKPAAGAAKPAAGAAKPGASPAKGGAKSK</sequence>
<dbReference type="InterPro" id="IPR026405">
    <property type="entry name" value="Chlam/Ver/Plancto_rRNA"/>
</dbReference>
<comment type="caution">
    <text evidence="2">The sequence shown here is derived from an EMBL/GenBank/DDBJ whole genome shotgun (WGS) entry which is preliminary data.</text>
</comment>
<gene>
    <name evidence="2" type="ORF">OMAG_002175</name>
</gene>
<organism evidence="2 3">
    <name type="scientific">Candidatus Omnitrophus magneticus</name>
    <dbReference type="NCBI Taxonomy" id="1609969"/>
    <lineage>
        <taxon>Bacteria</taxon>
        <taxon>Pseudomonadati</taxon>
        <taxon>Candidatus Omnitrophota</taxon>
        <taxon>Candidatus Omnitrophus</taxon>
    </lineage>
</organism>
<protein>
    <recommendedName>
        <fullName evidence="4">Small basic protein</fullName>
    </recommendedName>
</protein>
<evidence type="ECO:0008006" key="4">
    <source>
        <dbReference type="Google" id="ProtNLM"/>
    </source>
</evidence>
<proteinExistence type="predicted"/>
<keyword evidence="3" id="KW-1185">Reference proteome</keyword>
<evidence type="ECO:0000313" key="3">
    <source>
        <dbReference type="Proteomes" id="UP000033428"/>
    </source>
</evidence>
<feature type="compositionally biased region" description="Low complexity" evidence="1">
    <location>
        <begin position="71"/>
        <end position="109"/>
    </location>
</feature>
<dbReference type="AlphaFoldDB" id="A0A0F0CL19"/>
<dbReference type="NCBIfam" id="TIGR04137">
    <property type="entry name" value="Chlam_Ver_rRNA"/>
    <property type="match status" value="1"/>
</dbReference>
<dbReference type="EMBL" id="JYNY01000433">
    <property type="protein sequence ID" value="KJJ83947.1"/>
    <property type="molecule type" value="Genomic_DNA"/>
</dbReference>
<evidence type="ECO:0000256" key="1">
    <source>
        <dbReference type="SAM" id="MobiDB-lite"/>
    </source>
</evidence>
<feature type="region of interest" description="Disordered" evidence="1">
    <location>
        <begin position="62"/>
        <end position="109"/>
    </location>
</feature>
<reference evidence="2 3" key="1">
    <citation type="submission" date="2015-02" db="EMBL/GenBank/DDBJ databases">
        <title>Single-cell genomics of uncultivated deep-branching MTB reveals a conserved set of magnetosome genes.</title>
        <authorList>
            <person name="Kolinko S."/>
            <person name="Richter M."/>
            <person name="Glockner F.O."/>
            <person name="Brachmann A."/>
            <person name="Schuler D."/>
        </authorList>
    </citation>
    <scope>NUCLEOTIDE SEQUENCE [LARGE SCALE GENOMIC DNA]</scope>
    <source>
        <strain evidence="2">SKK-01</strain>
    </source>
</reference>
<dbReference type="Proteomes" id="UP000033428">
    <property type="component" value="Unassembled WGS sequence"/>
</dbReference>